<dbReference type="EMBL" id="LAZR01013120">
    <property type="protein sequence ID" value="KKM23455.1"/>
    <property type="molecule type" value="Genomic_DNA"/>
</dbReference>
<dbReference type="AlphaFoldDB" id="A0A0F9L785"/>
<feature type="non-terminal residue" evidence="1">
    <location>
        <position position="1"/>
    </location>
</feature>
<evidence type="ECO:0000313" key="1">
    <source>
        <dbReference type="EMBL" id="KKM23455.1"/>
    </source>
</evidence>
<proteinExistence type="predicted"/>
<accession>A0A0F9L785</accession>
<protein>
    <recommendedName>
        <fullName evidence="2">Large polyvalent protein associated domain-containing protein</fullName>
    </recommendedName>
</protein>
<evidence type="ECO:0008006" key="2">
    <source>
        <dbReference type="Google" id="ProtNLM"/>
    </source>
</evidence>
<comment type="caution">
    <text evidence="1">The sequence shown here is derived from an EMBL/GenBank/DDBJ whole genome shotgun (WGS) entry which is preliminary data.</text>
</comment>
<name>A0A0F9L785_9ZZZZ</name>
<reference evidence="1" key="1">
    <citation type="journal article" date="2015" name="Nature">
        <title>Complex archaea that bridge the gap between prokaryotes and eukaryotes.</title>
        <authorList>
            <person name="Spang A."/>
            <person name="Saw J.H."/>
            <person name="Jorgensen S.L."/>
            <person name="Zaremba-Niedzwiedzka K."/>
            <person name="Martijn J."/>
            <person name="Lind A.E."/>
            <person name="van Eijk R."/>
            <person name="Schleper C."/>
            <person name="Guy L."/>
            <person name="Ettema T.J."/>
        </authorList>
    </citation>
    <scope>NUCLEOTIDE SEQUENCE</scope>
</reference>
<gene>
    <name evidence="1" type="ORF">LCGC14_1614990</name>
</gene>
<organism evidence="1">
    <name type="scientific">marine sediment metagenome</name>
    <dbReference type="NCBI Taxonomy" id="412755"/>
    <lineage>
        <taxon>unclassified sequences</taxon>
        <taxon>metagenomes</taxon>
        <taxon>ecological metagenomes</taxon>
    </lineage>
</organism>
<sequence length="731" mass="81613">GSYATRSYRVFDDPNWARVVSGDVRNKAKAFIRQEFPELTEEQVAGKIESLLYEAKESGSPFALLGRKEGAFKDLSILKRRKDIPPEIRALYGEFADPRINYARSVTKMTHLVENQRFLADVRQEGLGRYFFEEPITNESGNFVAKIQPPQGKSATPLSGVFTTPEIARALEELAAPEAVPDFLRHYMKVNGAVKFSKTVLSHMTHVRNTTANAGFAIANGHWRLLKSADALRGIATNAGITDLLVKPGLVKPESLAGWREYILKLQRLKVIDESVQAGELGDTLADAIKGGINDPGRAFPVRVVSRALKVAQSAYRAEDDVWKIFAFENEMARYGNALRPQGVAEAEIEQIAATIVRDTYPTYSNVPRFIKKLRKFPATGTFVAFPWEVGRVTYNSIKLMSKELADPQLRAIGAQRLVGLMTAASMVPAAVTASRFLTGVTKQEDEDLRHSLPPWSVNGDLLHLGRTPDGKFRIIDLSYTDPHSYIRKPLRAFLRGEDWEDKIWEAVVEAGEPFFGEEILAGTLFDVVRNAKKPSGAPVRNPQDHPLQQAEDVLEHLWKALEPGSVTSAKRLAMGVTGRQTIYGRSYDPKIEALAQFTGYRIMDVDVAQSLTFRVGRFNREQADAMQILRSVATRRGAVSDEELQQATASAERARQKNFENMHEVIRAAERLGVSAKRIRSILRGSLAAQQTTDLLNGTYRPFRPTGRFLGGLDVEPAERRRRRQLIRGQ</sequence>